<protein>
    <submittedName>
        <fullName evidence="1">GNAT family N-acetyltransferase</fullName>
    </submittedName>
</protein>
<evidence type="ECO:0000313" key="2">
    <source>
        <dbReference type="Proteomes" id="UP000298735"/>
    </source>
</evidence>
<dbReference type="EMBL" id="CP109969">
    <property type="protein sequence ID" value="UYZ09588.1"/>
    <property type="molecule type" value="Genomic_DNA"/>
</dbReference>
<dbReference type="AlphaFoldDB" id="A0A4Z1QNL5"/>
<sequence length="387" mass="44399">MLLETRFEIGDGAGLNSRNLEFLIHDTLATIDRDAWDACFKTDIERYDYLLAVEQAGLAGFEWRYATISYYGVVVAAAPIFLCDYRLETTLERGRLTSLVEGIRKRFPRFLSLRLACIGSPCTECASIGMHPDIPGVWEADLITHLLGSAERWAQMSGYGLFALKDVPMPLGRALSAAVHRREFVAMPGLPTAWLRVDFPDIETYLAGLSSSTRKDMRRKCRAASEVKVERVTDLGNMLPRFLELYHDTRNRSEWQFEELTSDYFTGVLSNLPENAFCTVYRVGDDILAFNLLLHDRDRLIDKFFCMDAVRGKPYNLYYLSWFENLRFCLENGLTRYQSGQAYYQNKLRLGSMLTANSMYFRHQNPALHTLLRWVSPLFSSDGLDKQ</sequence>
<organism evidence="1 2">
    <name type="scientific">Agrobacterium salinitolerans</name>
    <dbReference type="NCBI Taxonomy" id="1183413"/>
    <lineage>
        <taxon>Bacteria</taxon>
        <taxon>Pseudomonadati</taxon>
        <taxon>Pseudomonadota</taxon>
        <taxon>Alphaproteobacteria</taxon>
        <taxon>Hyphomicrobiales</taxon>
        <taxon>Rhizobiaceae</taxon>
        <taxon>Rhizobium/Agrobacterium group</taxon>
        <taxon>Agrobacterium</taxon>
    </lineage>
</organism>
<reference evidence="1" key="1">
    <citation type="submission" date="2022-10" db="EMBL/GenBank/DDBJ databases">
        <title>Complete genome sequence of Agrobacterium salinitolerans CFBP5507.</title>
        <authorList>
            <person name="Tchabashvili S."/>
            <person name="Yen H.-C."/>
            <person name="Haryono M."/>
            <person name="Lin Y.-C."/>
            <person name="Lai E.-M."/>
            <person name="Kuo C.-H."/>
        </authorList>
    </citation>
    <scope>NUCLEOTIDE SEQUENCE</scope>
    <source>
        <strain evidence="1">CFBP5507</strain>
    </source>
</reference>
<dbReference type="RefSeq" id="WP_137411798.1">
    <property type="nucleotide sequence ID" value="NZ_CP109969.1"/>
</dbReference>
<dbReference type="SUPFAM" id="SSF55729">
    <property type="entry name" value="Acyl-CoA N-acyltransferases (Nat)"/>
    <property type="match status" value="1"/>
</dbReference>
<dbReference type="Pfam" id="PF04339">
    <property type="entry name" value="FemAB_like"/>
    <property type="match status" value="1"/>
</dbReference>
<dbReference type="OrthoDB" id="3034222at2"/>
<gene>
    <name evidence="1" type="ORF">CFBP5507_18045</name>
</gene>
<dbReference type="KEGG" id="asal:CFBP5507_18045"/>
<dbReference type="Proteomes" id="UP000298735">
    <property type="component" value="Chromosome Linear"/>
</dbReference>
<dbReference type="Gene3D" id="3.40.630.30">
    <property type="match status" value="1"/>
</dbReference>
<dbReference type="InterPro" id="IPR007434">
    <property type="entry name" value="FemAB-like"/>
</dbReference>
<accession>A0A4Z1QNL5</accession>
<evidence type="ECO:0000313" key="1">
    <source>
        <dbReference type="EMBL" id="UYZ09588.1"/>
    </source>
</evidence>
<dbReference type="InterPro" id="IPR016181">
    <property type="entry name" value="Acyl_CoA_acyltransferase"/>
</dbReference>
<name>A0A4Z1QNL5_9HYPH</name>
<proteinExistence type="predicted"/>